<reference evidence="3" key="1">
    <citation type="journal article" date="2020" name="Stud. Mycol.">
        <title>101 Dothideomycetes genomes: a test case for predicting lifestyles and emergence of pathogens.</title>
        <authorList>
            <person name="Haridas S."/>
            <person name="Albert R."/>
            <person name="Binder M."/>
            <person name="Bloem J."/>
            <person name="Labutti K."/>
            <person name="Salamov A."/>
            <person name="Andreopoulos B."/>
            <person name="Baker S."/>
            <person name="Barry K."/>
            <person name="Bills G."/>
            <person name="Bluhm B."/>
            <person name="Cannon C."/>
            <person name="Castanera R."/>
            <person name="Culley D."/>
            <person name="Daum C."/>
            <person name="Ezra D."/>
            <person name="Gonzalez J."/>
            <person name="Henrissat B."/>
            <person name="Kuo A."/>
            <person name="Liang C."/>
            <person name="Lipzen A."/>
            <person name="Lutzoni F."/>
            <person name="Magnuson J."/>
            <person name="Mondo S."/>
            <person name="Nolan M."/>
            <person name="Ohm R."/>
            <person name="Pangilinan J."/>
            <person name="Park H.-J."/>
            <person name="Ramirez L."/>
            <person name="Alfaro M."/>
            <person name="Sun H."/>
            <person name="Tritt A."/>
            <person name="Yoshinaga Y."/>
            <person name="Zwiers L.-H."/>
            <person name="Turgeon B."/>
            <person name="Goodwin S."/>
            <person name="Spatafora J."/>
            <person name="Crous P."/>
            <person name="Grigoriev I."/>
        </authorList>
    </citation>
    <scope>NUCLEOTIDE SEQUENCE</scope>
    <source>
        <strain evidence="3">CBS 279.74</strain>
    </source>
</reference>
<name>A0A6G1KRL6_9PLEO</name>
<feature type="region of interest" description="Disordered" evidence="1">
    <location>
        <begin position="112"/>
        <end position="173"/>
    </location>
</feature>
<accession>A0A6G1KRL6</accession>
<dbReference type="Proteomes" id="UP000799428">
    <property type="component" value="Unassembled WGS sequence"/>
</dbReference>
<dbReference type="EMBL" id="MU005764">
    <property type="protein sequence ID" value="KAF2715536.1"/>
    <property type="molecule type" value="Genomic_DNA"/>
</dbReference>
<dbReference type="AlphaFoldDB" id="A0A6G1KRL6"/>
<dbReference type="PANTHER" id="PTHR28535:SF1">
    <property type="entry name" value="PROTEIN ZGRF1"/>
    <property type="match status" value="1"/>
</dbReference>
<dbReference type="PANTHER" id="PTHR28535">
    <property type="entry name" value="ZINC FINGER GRF-TYPE CONTAINING 1"/>
    <property type="match status" value="1"/>
</dbReference>
<dbReference type="GO" id="GO:0035861">
    <property type="term" value="C:site of double-strand break"/>
    <property type="evidence" value="ECO:0007669"/>
    <property type="project" value="TreeGrafter"/>
</dbReference>
<evidence type="ECO:0000313" key="3">
    <source>
        <dbReference type="EMBL" id="KAF2715536.1"/>
    </source>
</evidence>
<organism evidence="3 4">
    <name type="scientific">Pleomassaria siparia CBS 279.74</name>
    <dbReference type="NCBI Taxonomy" id="1314801"/>
    <lineage>
        <taxon>Eukaryota</taxon>
        <taxon>Fungi</taxon>
        <taxon>Dikarya</taxon>
        <taxon>Ascomycota</taxon>
        <taxon>Pezizomycotina</taxon>
        <taxon>Dothideomycetes</taxon>
        <taxon>Pleosporomycetidae</taxon>
        <taxon>Pleosporales</taxon>
        <taxon>Pleomassariaceae</taxon>
        <taxon>Pleomassaria</taxon>
    </lineage>
</organism>
<evidence type="ECO:0000256" key="1">
    <source>
        <dbReference type="SAM" id="MobiDB-lite"/>
    </source>
</evidence>
<feature type="domain" description="5'-3' DNA helicase ZGRF1-like N-terminal" evidence="2">
    <location>
        <begin position="23"/>
        <end position="104"/>
    </location>
</feature>
<dbReference type="OrthoDB" id="6513042at2759"/>
<feature type="non-terminal residue" evidence="3">
    <location>
        <position position="173"/>
    </location>
</feature>
<proteinExistence type="predicted"/>
<evidence type="ECO:0000313" key="4">
    <source>
        <dbReference type="Proteomes" id="UP000799428"/>
    </source>
</evidence>
<protein>
    <recommendedName>
        <fullName evidence="2">5'-3' DNA helicase ZGRF1-like N-terminal domain-containing protein</fullName>
    </recommendedName>
</protein>
<dbReference type="GO" id="GO:0006302">
    <property type="term" value="P:double-strand break repair"/>
    <property type="evidence" value="ECO:0007669"/>
    <property type="project" value="TreeGrafter"/>
</dbReference>
<gene>
    <name evidence="3" type="ORF">K504DRAFT_365602</name>
</gene>
<keyword evidence="4" id="KW-1185">Reference proteome</keyword>
<evidence type="ECO:0000259" key="2">
    <source>
        <dbReference type="Pfam" id="PF10382"/>
    </source>
</evidence>
<dbReference type="InterPro" id="IPR018838">
    <property type="entry name" value="ZGRF1-like_N"/>
</dbReference>
<dbReference type="InterPro" id="IPR052800">
    <property type="entry name" value="DNA_Repair_Helicase_ZGRF1"/>
</dbReference>
<dbReference type="Pfam" id="PF10382">
    <property type="entry name" value="ZGRF1-like_N"/>
    <property type="match status" value="1"/>
</dbReference>
<sequence length="173" mass="19667">MNTPARCTPRLSDVPATQNTAPVAEFRCLFTHDFRRKQKRWQDGLAKFHTFNNRVMVYDTTRHFIGEAYWKEGREMEEGDELTLERGGVMVQVEDRIGTTHTDLAPLFEKKTKDSPQVQVAPRPLGRPPVQPRAGIVPRNASQMRHKSLNALLGTPKGPIGKAVTMRSPYETR</sequence>
<dbReference type="GO" id="GO:0005634">
    <property type="term" value="C:nucleus"/>
    <property type="evidence" value="ECO:0007669"/>
    <property type="project" value="TreeGrafter"/>
</dbReference>